<dbReference type="PROSITE" id="PS50835">
    <property type="entry name" value="IG_LIKE"/>
    <property type="match status" value="2"/>
</dbReference>
<feature type="domain" description="Ig-like" evidence="7">
    <location>
        <begin position="154"/>
        <end position="265"/>
    </location>
</feature>
<evidence type="ECO:0000256" key="1">
    <source>
        <dbReference type="ARBA" id="ARBA00022729"/>
    </source>
</evidence>
<evidence type="ECO:0000313" key="8">
    <source>
        <dbReference type="EMBL" id="TRZ04253.1"/>
    </source>
</evidence>
<dbReference type="GO" id="GO:0042101">
    <property type="term" value="C:T cell receptor complex"/>
    <property type="evidence" value="ECO:0007669"/>
    <property type="project" value="UniProtKB-KW"/>
</dbReference>
<dbReference type="InterPro" id="IPR013106">
    <property type="entry name" value="Ig_V-set"/>
</dbReference>
<evidence type="ECO:0000313" key="9">
    <source>
        <dbReference type="Proteomes" id="UP000316079"/>
    </source>
</evidence>
<feature type="chain" id="PRO_5022130012" description="Ig-like domain-containing protein" evidence="6">
    <location>
        <begin position="21"/>
        <end position="265"/>
    </location>
</feature>
<reference evidence="8 9" key="1">
    <citation type="journal article" date="2019" name="Sci. Data">
        <title>Hybrid genome assembly and annotation of Danionella translucida.</title>
        <authorList>
            <person name="Kadobianskyi M."/>
            <person name="Schulze L."/>
            <person name="Schuelke M."/>
            <person name="Judkewitz B."/>
        </authorList>
    </citation>
    <scope>NUCLEOTIDE SEQUENCE [LARGE SCALE GENOMIC DNA]</scope>
    <source>
        <strain evidence="8 9">Bolton</strain>
    </source>
</reference>
<dbReference type="InterPro" id="IPR007110">
    <property type="entry name" value="Ig-like_dom"/>
</dbReference>
<name>A0A553RPZ1_9TELE</name>
<dbReference type="PANTHER" id="PTHR19367">
    <property type="entry name" value="T-CELL RECEPTOR ALPHA CHAIN V REGION"/>
    <property type="match status" value="1"/>
</dbReference>
<protein>
    <recommendedName>
        <fullName evidence="7">Ig-like domain-containing protein</fullName>
    </recommendedName>
</protein>
<dbReference type="InterPro" id="IPR036179">
    <property type="entry name" value="Ig-like_dom_sf"/>
</dbReference>
<accession>A0A553RPZ1</accession>
<evidence type="ECO:0000259" key="7">
    <source>
        <dbReference type="PROSITE" id="PS50835"/>
    </source>
</evidence>
<evidence type="ECO:0000256" key="6">
    <source>
        <dbReference type="SAM" id="SignalP"/>
    </source>
</evidence>
<organism evidence="8 9">
    <name type="scientific">Danionella cerebrum</name>
    <dbReference type="NCBI Taxonomy" id="2873325"/>
    <lineage>
        <taxon>Eukaryota</taxon>
        <taxon>Metazoa</taxon>
        <taxon>Chordata</taxon>
        <taxon>Craniata</taxon>
        <taxon>Vertebrata</taxon>
        <taxon>Euteleostomi</taxon>
        <taxon>Actinopterygii</taxon>
        <taxon>Neopterygii</taxon>
        <taxon>Teleostei</taxon>
        <taxon>Ostariophysi</taxon>
        <taxon>Cypriniformes</taxon>
        <taxon>Danionidae</taxon>
        <taxon>Danioninae</taxon>
        <taxon>Danionella</taxon>
    </lineage>
</organism>
<gene>
    <name evidence="8" type="ORF">DNTS_029937</name>
</gene>
<feature type="signal peptide" evidence="6">
    <location>
        <begin position="1"/>
        <end position="20"/>
    </location>
</feature>
<dbReference type="InterPro" id="IPR051287">
    <property type="entry name" value="TCR_variable_region"/>
</dbReference>
<dbReference type="EMBL" id="SRMA01000856">
    <property type="protein sequence ID" value="TRZ04253.1"/>
    <property type="molecule type" value="Genomic_DNA"/>
</dbReference>
<dbReference type="PANTHER" id="PTHR19367:SF18">
    <property type="entry name" value="T CELL RECEPTOR ALPHA VARIABLE 16"/>
    <property type="match status" value="1"/>
</dbReference>
<keyword evidence="5" id="KW-1279">T cell receptor</keyword>
<sequence>MLWWALMFLCSFELYDVCWSQDLVEQSSIVMTSSEGDGVVLKCIYTTTSTTPGLFWYKKLPNTSPKLILSQYTTEADYLNRFSAKLEKASKSFPLMIQKVQVSDSAVYHCALKPTVTGCTGAQNKNMTQGCSMFGGILICLCFISKYDVCWGQDRVEQSSGELSAREGDTVTISCNYITTDTNPYLFWYKKLQNTSPTFILSEFTFGKGTTELEFRERFSATLNATSKRVPLLIKNVLVSDSAVYYCALRPTVTGSMRALHKNME</sequence>
<proteinExistence type="predicted"/>
<keyword evidence="9" id="KW-1185">Reference proteome</keyword>
<keyword evidence="1 6" id="KW-0732">Signal</keyword>
<evidence type="ECO:0000256" key="4">
    <source>
        <dbReference type="ARBA" id="ARBA00023319"/>
    </source>
</evidence>
<keyword evidence="2" id="KW-1064">Adaptive immunity</keyword>
<dbReference type="InterPro" id="IPR003599">
    <property type="entry name" value="Ig_sub"/>
</dbReference>
<dbReference type="Proteomes" id="UP000316079">
    <property type="component" value="Unassembled WGS sequence"/>
</dbReference>
<evidence type="ECO:0000256" key="5">
    <source>
        <dbReference type="ARBA" id="ARBA00043266"/>
    </source>
</evidence>
<comment type="caution">
    <text evidence="8">The sequence shown here is derived from an EMBL/GenBank/DDBJ whole genome shotgun (WGS) entry which is preliminary data.</text>
</comment>
<dbReference type="SMART" id="SM00406">
    <property type="entry name" value="IGv"/>
    <property type="match status" value="2"/>
</dbReference>
<dbReference type="AlphaFoldDB" id="A0A553RPZ1"/>
<feature type="domain" description="Ig-like" evidence="7">
    <location>
        <begin position="25"/>
        <end position="128"/>
    </location>
</feature>
<dbReference type="SUPFAM" id="SSF48726">
    <property type="entry name" value="Immunoglobulin"/>
    <property type="match status" value="2"/>
</dbReference>
<dbReference type="SMART" id="SM00409">
    <property type="entry name" value="IG"/>
    <property type="match status" value="2"/>
</dbReference>
<dbReference type="InterPro" id="IPR013783">
    <property type="entry name" value="Ig-like_fold"/>
</dbReference>
<keyword evidence="3" id="KW-0675">Receptor</keyword>
<evidence type="ECO:0000256" key="3">
    <source>
        <dbReference type="ARBA" id="ARBA00023170"/>
    </source>
</evidence>
<dbReference type="InterPro" id="IPR003598">
    <property type="entry name" value="Ig_sub2"/>
</dbReference>
<dbReference type="Pfam" id="PF07686">
    <property type="entry name" value="V-set"/>
    <property type="match status" value="2"/>
</dbReference>
<dbReference type="GO" id="GO:0002250">
    <property type="term" value="P:adaptive immune response"/>
    <property type="evidence" value="ECO:0007669"/>
    <property type="project" value="UniProtKB-KW"/>
</dbReference>
<evidence type="ECO:0000256" key="2">
    <source>
        <dbReference type="ARBA" id="ARBA00023130"/>
    </source>
</evidence>
<keyword evidence="4" id="KW-0393">Immunoglobulin domain</keyword>
<dbReference type="OrthoDB" id="9631130at2759"/>
<dbReference type="Gene3D" id="2.60.40.10">
    <property type="entry name" value="Immunoglobulins"/>
    <property type="match status" value="2"/>
</dbReference>
<dbReference type="STRING" id="623744.A0A553RPZ1"/>
<keyword evidence="5" id="KW-0391">Immunity</keyword>
<dbReference type="SMART" id="SM00408">
    <property type="entry name" value="IGc2"/>
    <property type="match status" value="2"/>
</dbReference>